<evidence type="ECO:0000256" key="4">
    <source>
        <dbReference type="ARBA" id="ARBA00022989"/>
    </source>
</evidence>
<evidence type="ECO:0000259" key="10">
    <source>
        <dbReference type="Pfam" id="PF22571"/>
    </source>
</evidence>
<dbReference type="InterPro" id="IPR007168">
    <property type="entry name" value="Phageshock_PspC_N"/>
</dbReference>
<evidence type="ECO:0000256" key="5">
    <source>
        <dbReference type="ARBA" id="ARBA00023136"/>
    </source>
</evidence>
<keyword evidence="4 7" id="KW-1133">Transmembrane helix</keyword>
<dbReference type="RefSeq" id="WP_264136436.1">
    <property type="nucleotide sequence ID" value="NZ_JAOYOD010000001.1"/>
</dbReference>
<feature type="domain" description="Phage shock protein PspC N-terminal" evidence="8">
    <location>
        <begin position="126"/>
        <end position="188"/>
    </location>
</feature>
<dbReference type="InterPro" id="IPR052027">
    <property type="entry name" value="PspC"/>
</dbReference>
<reference evidence="12 13" key="1">
    <citation type="submission" date="2022-10" db="EMBL/GenBank/DDBJ databases">
        <title>Comparative genomics and taxonomic characterization of three novel marine species of genus Reichenbachiella exhibiting antioxidant and polysaccharide degradation activities.</title>
        <authorList>
            <person name="Muhammad N."/>
            <person name="Lee Y.-J."/>
            <person name="Ko J."/>
            <person name="Kim S.-G."/>
        </authorList>
    </citation>
    <scope>NUCLEOTIDE SEQUENCE [LARGE SCALE GENOMIC DNA]</scope>
    <source>
        <strain evidence="12 13">ABR2-5</strain>
    </source>
</reference>
<protein>
    <submittedName>
        <fullName evidence="12">PspC domain-containing protein</fullName>
    </submittedName>
</protein>
<evidence type="ECO:0000259" key="11">
    <source>
        <dbReference type="Pfam" id="PF22744"/>
    </source>
</evidence>
<dbReference type="InterPro" id="IPR054321">
    <property type="entry name" value="PspC-rel_TM"/>
</dbReference>
<evidence type="ECO:0000256" key="1">
    <source>
        <dbReference type="ARBA" id="ARBA00004162"/>
    </source>
</evidence>
<dbReference type="Pfam" id="PF22744">
    <property type="entry name" value="Toast-rack_PspC-Cterm"/>
    <property type="match status" value="1"/>
</dbReference>
<dbReference type="Pfam" id="PF10988">
    <property type="entry name" value="DUF2807"/>
    <property type="match status" value="1"/>
</dbReference>
<feature type="transmembrane region" description="Helical" evidence="7">
    <location>
        <begin position="209"/>
        <end position="228"/>
    </location>
</feature>
<evidence type="ECO:0000313" key="13">
    <source>
        <dbReference type="Proteomes" id="UP001300692"/>
    </source>
</evidence>
<feature type="region of interest" description="Disordered" evidence="6">
    <location>
        <begin position="88"/>
        <end position="124"/>
    </location>
</feature>
<feature type="transmembrane region" description="Helical" evidence="7">
    <location>
        <begin position="328"/>
        <end position="357"/>
    </location>
</feature>
<proteinExistence type="predicted"/>
<dbReference type="PANTHER" id="PTHR33885:SF3">
    <property type="entry name" value="PHAGE SHOCK PROTEIN C"/>
    <property type="match status" value="1"/>
</dbReference>
<organism evidence="12 13">
    <name type="scientific">Reichenbachiella ulvae</name>
    <dbReference type="NCBI Taxonomy" id="2980104"/>
    <lineage>
        <taxon>Bacteria</taxon>
        <taxon>Pseudomonadati</taxon>
        <taxon>Bacteroidota</taxon>
        <taxon>Cytophagia</taxon>
        <taxon>Cytophagales</taxon>
        <taxon>Reichenbachiellaceae</taxon>
        <taxon>Reichenbachiella</taxon>
    </lineage>
</organism>
<feature type="compositionally biased region" description="Basic and acidic residues" evidence="6">
    <location>
        <begin position="95"/>
        <end position="124"/>
    </location>
</feature>
<evidence type="ECO:0000259" key="9">
    <source>
        <dbReference type="Pfam" id="PF10988"/>
    </source>
</evidence>
<feature type="transmembrane region" description="Helical" evidence="7">
    <location>
        <begin position="377"/>
        <end position="401"/>
    </location>
</feature>
<keyword evidence="13" id="KW-1185">Reference proteome</keyword>
<dbReference type="Gene3D" id="2.160.20.120">
    <property type="match status" value="1"/>
</dbReference>
<dbReference type="Proteomes" id="UP001300692">
    <property type="component" value="Unassembled WGS sequence"/>
</dbReference>
<feature type="domain" description="Phage shock protein PspC N-terminal" evidence="8">
    <location>
        <begin position="199"/>
        <end position="255"/>
    </location>
</feature>
<evidence type="ECO:0000259" key="8">
    <source>
        <dbReference type="Pfam" id="PF04024"/>
    </source>
</evidence>
<dbReference type="PANTHER" id="PTHR33885">
    <property type="entry name" value="PHAGE SHOCK PROTEIN C"/>
    <property type="match status" value="1"/>
</dbReference>
<feature type="transmembrane region" description="Helical" evidence="7">
    <location>
        <begin position="408"/>
        <end position="431"/>
    </location>
</feature>
<comment type="caution">
    <text evidence="12">The sequence shown here is derived from an EMBL/GenBank/DDBJ whole genome shotgun (WGS) entry which is preliminary data.</text>
</comment>
<evidence type="ECO:0000256" key="3">
    <source>
        <dbReference type="ARBA" id="ARBA00022692"/>
    </source>
</evidence>
<feature type="transmembrane region" description="Helical" evidence="7">
    <location>
        <begin position="136"/>
        <end position="155"/>
    </location>
</feature>
<dbReference type="InterPro" id="IPR021255">
    <property type="entry name" value="DUF2807"/>
</dbReference>
<feature type="region of interest" description="Disordered" evidence="6">
    <location>
        <begin position="814"/>
        <end position="834"/>
    </location>
</feature>
<keyword evidence="5 7" id="KW-0472">Membrane</keyword>
<dbReference type="Pfam" id="PF04024">
    <property type="entry name" value="PspC"/>
    <property type="match status" value="2"/>
</dbReference>
<sequence length="834" mass="92946">MKKNISINISGIIFHIEEDGYSSLKSYLESINRYFSSYEDSIEIISDIEGRIAEIFLSKLSDGKQVITLEDVESLIQTMGTVADFDAAENGEEEEKVKEEPKTSSDSSGSKKEKAPPSDEEDIGKKRLFRDDRRKVLGGVASGMAYFFSIDPLWIRLVFVALLLNVFNFGFSGGVFLAYILLWIVIPVSKDLGDEESVKRLFRDPENQVLGGISSGIAAYFGIDVTIVRLLFVLSIFLGGSGVILYIILWMITPVAKTITEKMQMQGEPVTLSNIQQTVNKTLKNKEGEESTFAKILLFPFRIISELFRVIGELLGPISQLIFNIIRVFAGILVTLVGISAIMALFGALGVMIGLFSLDMHMFTMGAVPVDIVPQSFPVAASVGVFIVGIMPLLVITLLGISLLAKRFVISAAIGWSVFGIWLLGIIMAAFTVPGLVADFRTEGEYREVVRYELDKESPVVIKLSPEEMNDITRPELRLRPTEDSVFRLVVEKEARGRTREEASQNAQMISYKIRQIDNELIFDPHFEYTEEARFRVQQLKMVLYVPMGQEFIIEKDVRGILRNFGQRQYSRYDIEDNVRWVYTQDGLQCVNCKPSIEDTEEEYESDDDMPGSRLDYYGNDGEDAMVFEFENFDQLALSGYYKVFVEKGEKYNVIVNGSDDLKSLVRIQQTNSLLSIGLKDEDWDILDGMDEEKLEVYITMPSLTGLESGGACELHIGRFENESFEIKLMGASNCEMDIKTNDLEIDLSGASKLKIQGSTDALSADVSGASNLRAYDLRAKKVDVKAGGASNARVNARESLSAEVSGISNVKYKGNPSRTALDESGLGKVRSVD</sequence>
<feature type="domain" description="Putative auto-transporter adhesin head GIN" evidence="9">
    <location>
        <begin position="632"/>
        <end position="817"/>
    </location>
</feature>
<keyword evidence="3 7" id="KW-0812">Transmembrane</keyword>
<comment type="subcellular location">
    <subcellularLocation>
        <location evidence="1">Cell membrane</location>
        <topology evidence="1">Single-pass membrane protein</topology>
    </subcellularLocation>
</comment>
<feature type="domain" description="PspC-related transmembrane region" evidence="10">
    <location>
        <begin position="296"/>
        <end position="440"/>
    </location>
</feature>
<evidence type="ECO:0000256" key="2">
    <source>
        <dbReference type="ARBA" id="ARBA00022475"/>
    </source>
</evidence>
<gene>
    <name evidence="12" type="ORF">N7U62_03205</name>
</gene>
<feature type="transmembrane region" description="Helical" evidence="7">
    <location>
        <begin position="167"/>
        <end position="188"/>
    </location>
</feature>
<dbReference type="Pfam" id="PF22571">
    <property type="entry name" value="LiaI-LiaF-TM_PspC"/>
    <property type="match status" value="1"/>
</dbReference>
<dbReference type="InterPro" id="IPR054319">
    <property type="entry name" value="PspC-rel_ToastRack"/>
</dbReference>
<name>A0ABT3CQ03_9BACT</name>
<accession>A0ABT3CQ03</accession>
<keyword evidence="2" id="KW-1003">Cell membrane</keyword>
<evidence type="ECO:0000313" key="12">
    <source>
        <dbReference type="EMBL" id="MCV9385651.1"/>
    </source>
</evidence>
<dbReference type="EMBL" id="JAOYOD010000001">
    <property type="protein sequence ID" value="MCV9385651.1"/>
    <property type="molecule type" value="Genomic_DNA"/>
</dbReference>
<evidence type="ECO:0000256" key="7">
    <source>
        <dbReference type="SAM" id="Phobius"/>
    </source>
</evidence>
<evidence type="ECO:0000256" key="6">
    <source>
        <dbReference type="SAM" id="MobiDB-lite"/>
    </source>
</evidence>
<feature type="transmembrane region" description="Helical" evidence="7">
    <location>
        <begin position="234"/>
        <end position="256"/>
    </location>
</feature>
<feature type="domain" description="PspC-related ToastRack" evidence="11">
    <location>
        <begin position="476"/>
        <end position="594"/>
    </location>
</feature>